<keyword evidence="2" id="KW-0812">Transmembrane</keyword>
<sequence length="401" mass="41005">MSSQNTLKSFEARDPATSVQRLYEIAAASPELHLDVLFNPSCTSGLRSWIAQANPQALATWQAAHLGASASSPAAAPAQTTPPVAAPTADLATAETADLASAVYNGPTAGSPAFAATPAAYSTAWSGATAYAPMPDPTQPSPHTAVLPAMDPLTVPTAEASSMGGWEMLPAAAWTAAPSSGLGGVVTTVNPQPVPPQQNGSAWRWVAIAAVLLLVAGGGVLLGSKLRGGDDAKAANQQAADAPATHQAATEQAAPQQAATKEPASASPTPTPSSTPSGRKVRPAPDNAYHAALFDTPTQNISCELSDYAASCSIAERSYAQSGQPDCAGRLFSISVGNESPALVCEQSFLGSPGQFVQRVSANQFAASKNYACLVENSGVSCWNQWTGHGFKIAREGYETF</sequence>
<protein>
    <recommendedName>
        <fullName evidence="3">Leucine rich repeat variant domain-containing protein</fullName>
    </recommendedName>
</protein>
<evidence type="ECO:0000313" key="5">
    <source>
        <dbReference type="Proteomes" id="UP000250006"/>
    </source>
</evidence>
<feature type="domain" description="Leucine rich repeat variant" evidence="3">
    <location>
        <begin position="11"/>
        <end position="59"/>
    </location>
</feature>
<reference evidence="4 5" key="1">
    <citation type="submission" date="2018-06" db="EMBL/GenBank/DDBJ databases">
        <authorList>
            <consortium name="Pathogen Informatics"/>
            <person name="Doyle S."/>
        </authorList>
    </citation>
    <scope>NUCLEOTIDE SEQUENCE [LARGE SCALE GENOMIC DNA]</scope>
    <source>
        <strain evidence="4 5">NCTC11535</strain>
    </source>
</reference>
<proteinExistence type="predicted"/>
<organism evidence="4 5">
    <name type="scientific">Actinomyces bovis</name>
    <dbReference type="NCBI Taxonomy" id="1658"/>
    <lineage>
        <taxon>Bacteria</taxon>
        <taxon>Bacillati</taxon>
        <taxon>Actinomycetota</taxon>
        <taxon>Actinomycetes</taxon>
        <taxon>Actinomycetales</taxon>
        <taxon>Actinomycetaceae</taxon>
        <taxon>Actinomyces</taxon>
    </lineage>
</organism>
<evidence type="ECO:0000256" key="2">
    <source>
        <dbReference type="SAM" id="Phobius"/>
    </source>
</evidence>
<name>A0ABY1VLH8_9ACTO</name>
<feature type="transmembrane region" description="Helical" evidence="2">
    <location>
        <begin position="202"/>
        <end position="223"/>
    </location>
</feature>
<dbReference type="InterPro" id="IPR057893">
    <property type="entry name" value="LRV_2"/>
</dbReference>
<gene>
    <name evidence="4" type="ORF">NCTC11535_00600</name>
</gene>
<comment type="caution">
    <text evidence="4">The sequence shown here is derived from an EMBL/GenBank/DDBJ whole genome shotgun (WGS) entry which is preliminary data.</text>
</comment>
<evidence type="ECO:0000313" key="4">
    <source>
        <dbReference type="EMBL" id="SPT52946.1"/>
    </source>
</evidence>
<keyword evidence="2" id="KW-1133">Transmembrane helix</keyword>
<accession>A0ABY1VLH8</accession>
<evidence type="ECO:0000256" key="1">
    <source>
        <dbReference type="SAM" id="MobiDB-lite"/>
    </source>
</evidence>
<dbReference type="Proteomes" id="UP000250006">
    <property type="component" value="Unassembled WGS sequence"/>
</dbReference>
<feature type="compositionally biased region" description="Low complexity" evidence="1">
    <location>
        <begin position="234"/>
        <end position="277"/>
    </location>
</feature>
<keyword evidence="5" id="KW-1185">Reference proteome</keyword>
<dbReference type="RefSeq" id="WP_111835880.1">
    <property type="nucleotide sequence ID" value="NZ_UAPQ01000001.1"/>
</dbReference>
<feature type="region of interest" description="Disordered" evidence="1">
    <location>
        <begin position="234"/>
        <end position="284"/>
    </location>
</feature>
<dbReference type="EMBL" id="UAPQ01000001">
    <property type="protein sequence ID" value="SPT52946.1"/>
    <property type="molecule type" value="Genomic_DNA"/>
</dbReference>
<keyword evidence="2" id="KW-0472">Membrane</keyword>
<dbReference type="Pfam" id="PF25591">
    <property type="entry name" value="LRV_2"/>
    <property type="match status" value="1"/>
</dbReference>
<evidence type="ECO:0000259" key="3">
    <source>
        <dbReference type="Pfam" id="PF25591"/>
    </source>
</evidence>